<organism evidence="2 3">
    <name type="scientific">Flavivirga jejuensis</name>
    <dbReference type="NCBI Taxonomy" id="870487"/>
    <lineage>
        <taxon>Bacteria</taxon>
        <taxon>Pseudomonadati</taxon>
        <taxon>Bacteroidota</taxon>
        <taxon>Flavobacteriia</taxon>
        <taxon>Flavobacteriales</taxon>
        <taxon>Flavobacteriaceae</taxon>
        <taxon>Flavivirga</taxon>
    </lineage>
</organism>
<feature type="domain" description="DUF1330" evidence="1">
    <location>
        <begin position="3"/>
        <end position="88"/>
    </location>
</feature>
<dbReference type="Pfam" id="PF07045">
    <property type="entry name" value="DUF1330"/>
    <property type="match status" value="1"/>
</dbReference>
<sequence>MRKGYIIESYEIINKEDYIPPVKVINKILEKFYGKFIVATPKSETLKGTPLEVIIVMEFDSEDHAKAFYNSPDYSDYKKLHERTTEGWILFSPEYQKK</sequence>
<reference evidence="2" key="1">
    <citation type="submission" date="2023-07" db="EMBL/GenBank/DDBJ databases">
        <title>Two novel species in the genus Flavivirga.</title>
        <authorList>
            <person name="Kwon K."/>
        </authorList>
    </citation>
    <scope>NUCLEOTIDE SEQUENCE</scope>
    <source>
        <strain evidence="2">KACC 14158</strain>
    </source>
</reference>
<dbReference type="PANTHER" id="PTHR41521">
    <property type="match status" value="1"/>
</dbReference>
<keyword evidence="3" id="KW-1185">Reference proteome</keyword>
<name>A0ABT8WJ58_9FLAO</name>
<comment type="caution">
    <text evidence="2">The sequence shown here is derived from an EMBL/GenBank/DDBJ whole genome shotgun (WGS) entry which is preliminary data.</text>
</comment>
<dbReference type="Proteomes" id="UP001176806">
    <property type="component" value="Unassembled WGS sequence"/>
</dbReference>
<dbReference type="SUPFAM" id="SSF54909">
    <property type="entry name" value="Dimeric alpha+beta barrel"/>
    <property type="match status" value="1"/>
</dbReference>
<dbReference type="Gene3D" id="3.30.70.100">
    <property type="match status" value="1"/>
</dbReference>
<evidence type="ECO:0000259" key="1">
    <source>
        <dbReference type="Pfam" id="PF07045"/>
    </source>
</evidence>
<dbReference type="PANTHER" id="PTHR41521:SF4">
    <property type="entry name" value="BLR0684 PROTEIN"/>
    <property type="match status" value="1"/>
</dbReference>
<evidence type="ECO:0000313" key="3">
    <source>
        <dbReference type="Proteomes" id="UP001176806"/>
    </source>
</evidence>
<accession>A0ABT8WJ58</accession>
<protein>
    <submittedName>
        <fullName evidence="2">DUF1330 domain-containing protein</fullName>
    </submittedName>
</protein>
<dbReference type="InterPro" id="IPR011008">
    <property type="entry name" value="Dimeric_a/b-barrel"/>
</dbReference>
<evidence type="ECO:0000313" key="2">
    <source>
        <dbReference type="EMBL" id="MDO5973162.1"/>
    </source>
</evidence>
<dbReference type="InterPro" id="IPR010753">
    <property type="entry name" value="DUF1330"/>
</dbReference>
<proteinExistence type="predicted"/>
<dbReference type="RefSeq" id="WP_303300229.1">
    <property type="nucleotide sequence ID" value="NZ_BAABDA010000042.1"/>
</dbReference>
<dbReference type="EMBL" id="JAUOEL010000001">
    <property type="protein sequence ID" value="MDO5973162.1"/>
    <property type="molecule type" value="Genomic_DNA"/>
</dbReference>
<gene>
    <name evidence="2" type="ORF">Q4Q40_03115</name>
</gene>